<evidence type="ECO:0000313" key="3">
    <source>
        <dbReference type="Proteomes" id="UP000267029"/>
    </source>
</evidence>
<dbReference type="AlphaFoldDB" id="A0A0R3U4T9"/>
<gene>
    <name evidence="2" type="ORF">MCOS_LOCUS1683</name>
</gene>
<name>A0A0R3U4T9_MESCO</name>
<evidence type="ECO:0000256" key="1">
    <source>
        <dbReference type="SAM" id="MobiDB-lite"/>
    </source>
</evidence>
<reference evidence="2 3" key="1">
    <citation type="submission" date="2018-10" db="EMBL/GenBank/DDBJ databases">
        <authorList>
            <consortium name="Pathogen Informatics"/>
        </authorList>
    </citation>
    <scope>NUCLEOTIDE SEQUENCE [LARGE SCALE GENOMIC DNA]</scope>
</reference>
<organism evidence="2 3">
    <name type="scientific">Mesocestoides corti</name>
    <name type="common">Flatworm</name>
    <dbReference type="NCBI Taxonomy" id="53468"/>
    <lineage>
        <taxon>Eukaryota</taxon>
        <taxon>Metazoa</taxon>
        <taxon>Spiralia</taxon>
        <taxon>Lophotrochozoa</taxon>
        <taxon>Platyhelminthes</taxon>
        <taxon>Cestoda</taxon>
        <taxon>Eucestoda</taxon>
        <taxon>Cyclophyllidea</taxon>
        <taxon>Mesocestoididae</taxon>
        <taxon>Mesocestoides</taxon>
    </lineage>
</organism>
<sequence>METGGITTGVTPSAPSNHHPQQHRAPPLCPVNFALGPQSVPQASFEQIFTGLMFQPHSSKGVAVGSSAGEKQRSIAMSPWLPTTSGENLAGSPFGALFLWVYHVASVSESGKLLLDFINKLIESPNLTIFMDAYCENQAG</sequence>
<feature type="compositionally biased region" description="Polar residues" evidence="1">
    <location>
        <begin position="8"/>
        <end position="19"/>
    </location>
</feature>
<evidence type="ECO:0000313" key="2">
    <source>
        <dbReference type="EMBL" id="VDD75680.1"/>
    </source>
</evidence>
<dbReference type="Proteomes" id="UP000267029">
    <property type="component" value="Unassembled WGS sequence"/>
</dbReference>
<dbReference type="EMBL" id="UXSR01000228">
    <property type="protein sequence ID" value="VDD75680.1"/>
    <property type="molecule type" value="Genomic_DNA"/>
</dbReference>
<feature type="region of interest" description="Disordered" evidence="1">
    <location>
        <begin position="1"/>
        <end position="25"/>
    </location>
</feature>
<accession>A0A0R3U4T9</accession>
<proteinExistence type="predicted"/>
<keyword evidence="3" id="KW-1185">Reference proteome</keyword>
<protein>
    <submittedName>
        <fullName evidence="2">Uncharacterized protein</fullName>
    </submittedName>
</protein>